<accession>A0A7M7PIS7</accession>
<evidence type="ECO:0000313" key="15">
    <source>
        <dbReference type="EnsemblMetazoa" id="XP_030852553"/>
    </source>
</evidence>
<evidence type="ECO:0000256" key="8">
    <source>
        <dbReference type="ARBA" id="ARBA00023170"/>
    </source>
</evidence>
<keyword evidence="5 12" id="KW-1133">Transmembrane helix</keyword>
<dbReference type="Gene3D" id="2.60.40.10">
    <property type="entry name" value="Immunoglobulins"/>
    <property type="match status" value="1"/>
</dbReference>
<feature type="region of interest" description="Disordered" evidence="11">
    <location>
        <begin position="302"/>
        <end position="324"/>
    </location>
</feature>
<feature type="transmembrane region" description="Helical" evidence="12">
    <location>
        <begin position="229"/>
        <end position="248"/>
    </location>
</feature>
<keyword evidence="6 12" id="KW-0472">Membrane</keyword>
<keyword evidence="9" id="KW-0325">Glycoprotein</keyword>
<proteinExistence type="predicted"/>
<dbReference type="SMART" id="SM00409">
    <property type="entry name" value="IG"/>
    <property type="match status" value="1"/>
</dbReference>
<dbReference type="InterPro" id="IPR007110">
    <property type="entry name" value="Ig-like_dom"/>
</dbReference>
<keyword evidence="2" id="KW-1003">Cell membrane</keyword>
<dbReference type="InterPro" id="IPR051713">
    <property type="entry name" value="T-cell_Activation_Regulation"/>
</dbReference>
<evidence type="ECO:0000313" key="16">
    <source>
        <dbReference type="Proteomes" id="UP000007110"/>
    </source>
</evidence>
<feature type="compositionally biased region" description="Polar residues" evidence="11">
    <location>
        <begin position="314"/>
        <end position="324"/>
    </location>
</feature>
<dbReference type="InterPro" id="IPR013151">
    <property type="entry name" value="Immunoglobulin_dom"/>
</dbReference>
<dbReference type="InterPro" id="IPR003599">
    <property type="entry name" value="Ig_sub"/>
</dbReference>
<evidence type="ECO:0000256" key="3">
    <source>
        <dbReference type="ARBA" id="ARBA00022692"/>
    </source>
</evidence>
<evidence type="ECO:0000256" key="1">
    <source>
        <dbReference type="ARBA" id="ARBA00004251"/>
    </source>
</evidence>
<name>A0A7M7PIS7_STRPU</name>
<reference evidence="15" key="2">
    <citation type="submission" date="2021-01" db="UniProtKB">
        <authorList>
            <consortium name="EnsemblMetazoa"/>
        </authorList>
    </citation>
    <scope>IDENTIFICATION</scope>
</reference>
<dbReference type="PANTHER" id="PTHR25466">
    <property type="entry name" value="T-LYMPHOCYTE ACTIVATION ANTIGEN"/>
    <property type="match status" value="1"/>
</dbReference>
<dbReference type="KEGG" id="spu:100891676"/>
<dbReference type="EnsemblMetazoa" id="XM_030996693">
    <property type="protein sequence ID" value="XP_030852553"/>
    <property type="gene ID" value="LOC100891676"/>
</dbReference>
<evidence type="ECO:0000256" key="9">
    <source>
        <dbReference type="ARBA" id="ARBA00023180"/>
    </source>
</evidence>
<dbReference type="OrthoDB" id="10012075at2759"/>
<keyword evidence="16" id="KW-1185">Reference proteome</keyword>
<sequence length="633" mass="68357">MGNSYILIIVSVLASVSSSHGSQDQVITTSFGKNATLQCPIANQGSGLRSLYWKKDGTAIYSLTSDGVHTSGKYSVTDTTSLVIPDVTESDAGNYSCIVAFRKPYGTITSDIMQLYVIEVSVSHCKDTGQEVNGCSCYINGSNITSLECSASGFPHPPVIKWEEEDRIVYLSSSVDLTRIRENTTLTCKARDVNLKGAVEDKTVCVYFAREVTSTGGSPVETTTASVNVRAYIAAIVVLFIALILLLLERYIRKKGKAFQWYKKRNSPKTLAEPDEPPLHGKDIDVYVAGCVEQVLEDTSNWKNSKESSVEDLPTSQPESTSIVGGTGDVDFPPEDYNQNVVVGGEQQFSLVGLVLLDDLSSAPEETKESIKAASVALVVDPYKITHVDPNVAIHSLLINMNETLQRSVNTGDLDNHDAEFDRDRILDERDRDEFEVSIPEPESQEVTDESQILDYQGNRVIQPSIPMSAMSNSVVPFNPRPYSLRGELQSSERAATSNVISRITDGVVTGNSGLRDNGCLKCSTGMLLSVPMQSNTTPPMASSSVVACNPLSSGLLWGLQSSERAAMCNTISPIFLGFDLERGYSGLRGNICLNCSTVTLTLGPVGVGAIQVFSSLTIQGTSPVSTRVTEAL</sequence>
<evidence type="ECO:0000256" key="13">
    <source>
        <dbReference type="SAM" id="SignalP"/>
    </source>
</evidence>
<protein>
    <recommendedName>
        <fullName evidence="14">Ig-like domain-containing protein</fullName>
    </recommendedName>
</protein>
<keyword evidence="10" id="KW-0393">Immunoglobulin domain</keyword>
<keyword evidence="7" id="KW-1015">Disulfide bond</keyword>
<dbReference type="FunCoup" id="A0A7M7PIS7">
    <property type="interactions" value="2"/>
</dbReference>
<dbReference type="InterPro" id="IPR013783">
    <property type="entry name" value="Ig-like_fold"/>
</dbReference>
<feature type="domain" description="Ig-like" evidence="14">
    <location>
        <begin position="32"/>
        <end position="109"/>
    </location>
</feature>
<keyword evidence="4 13" id="KW-0732">Signal</keyword>
<dbReference type="RefSeq" id="XP_030852553.1">
    <property type="nucleotide sequence ID" value="XM_030996693.1"/>
</dbReference>
<dbReference type="InterPro" id="IPR036179">
    <property type="entry name" value="Ig-like_dom_sf"/>
</dbReference>
<dbReference type="Proteomes" id="UP000007110">
    <property type="component" value="Unassembled WGS sequence"/>
</dbReference>
<comment type="subcellular location">
    <subcellularLocation>
        <location evidence="1">Cell membrane</location>
        <topology evidence="1">Single-pass type I membrane protein</topology>
    </subcellularLocation>
</comment>
<dbReference type="AlphaFoldDB" id="A0A7M7PIS7"/>
<dbReference type="GeneID" id="100891676"/>
<feature type="signal peptide" evidence="13">
    <location>
        <begin position="1"/>
        <end position="21"/>
    </location>
</feature>
<keyword evidence="3 12" id="KW-0812">Transmembrane</keyword>
<organism evidence="15 16">
    <name type="scientific">Strongylocentrotus purpuratus</name>
    <name type="common">Purple sea urchin</name>
    <dbReference type="NCBI Taxonomy" id="7668"/>
    <lineage>
        <taxon>Eukaryota</taxon>
        <taxon>Metazoa</taxon>
        <taxon>Echinodermata</taxon>
        <taxon>Eleutherozoa</taxon>
        <taxon>Echinozoa</taxon>
        <taxon>Echinoidea</taxon>
        <taxon>Euechinoidea</taxon>
        <taxon>Echinacea</taxon>
        <taxon>Camarodonta</taxon>
        <taxon>Echinidea</taxon>
        <taxon>Strongylocentrotidae</taxon>
        <taxon>Strongylocentrotus</taxon>
    </lineage>
</organism>
<evidence type="ECO:0000256" key="5">
    <source>
        <dbReference type="ARBA" id="ARBA00022989"/>
    </source>
</evidence>
<evidence type="ECO:0000259" key="14">
    <source>
        <dbReference type="PROSITE" id="PS50835"/>
    </source>
</evidence>
<evidence type="ECO:0000256" key="6">
    <source>
        <dbReference type="ARBA" id="ARBA00023136"/>
    </source>
</evidence>
<dbReference type="PANTHER" id="PTHR25466:SF9">
    <property type="entry name" value="FIBRONECTIN TYPE-III DOMAIN-CONTAINING PROTEIN"/>
    <property type="match status" value="1"/>
</dbReference>
<dbReference type="GO" id="GO:0005886">
    <property type="term" value="C:plasma membrane"/>
    <property type="evidence" value="ECO:0007669"/>
    <property type="project" value="UniProtKB-SubCell"/>
</dbReference>
<evidence type="ECO:0000256" key="10">
    <source>
        <dbReference type="ARBA" id="ARBA00023319"/>
    </source>
</evidence>
<evidence type="ECO:0000256" key="11">
    <source>
        <dbReference type="SAM" id="MobiDB-lite"/>
    </source>
</evidence>
<dbReference type="InParanoid" id="A0A7M7PIS7"/>
<keyword evidence="8" id="KW-0675">Receptor</keyword>
<evidence type="ECO:0000256" key="12">
    <source>
        <dbReference type="SAM" id="Phobius"/>
    </source>
</evidence>
<dbReference type="Pfam" id="PF00047">
    <property type="entry name" value="ig"/>
    <property type="match status" value="1"/>
</dbReference>
<dbReference type="SUPFAM" id="SSF48726">
    <property type="entry name" value="Immunoglobulin"/>
    <property type="match status" value="1"/>
</dbReference>
<evidence type="ECO:0000256" key="2">
    <source>
        <dbReference type="ARBA" id="ARBA00022475"/>
    </source>
</evidence>
<dbReference type="PROSITE" id="PS50835">
    <property type="entry name" value="IG_LIKE"/>
    <property type="match status" value="2"/>
</dbReference>
<reference evidence="16" key="1">
    <citation type="submission" date="2015-02" db="EMBL/GenBank/DDBJ databases">
        <title>Genome sequencing for Strongylocentrotus purpuratus.</title>
        <authorList>
            <person name="Murali S."/>
            <person name="Liu Y."/>
            <person name="Vee V."/>
            <person name="English A."/>
            <person name="Wang M."/>
            <person name="Skinner E."/>
            <person name="Han Y."/>
            <person name="Muzny D.M."/>
            <person name="Worley K.C."/>
            <person name="Gibbs R.A."/>
        </authorList>
    </citation>
    <scope>NUCLEOTIDE SEQUENCE</scope>
</reference>
<evidence type="ECO:0000256" key="7">
    <source>
        <dbReference type="ARBA" id="ARBA00023157"/>
    </source>
</evidence>
<evidence type="ECO:0000256" key="4">
    <source>
        <dbReference type="ARBA" id="ARBA00022729"/>
    </source>
</evidence>
<feature type="domain" description="Ig-like" evidence="14">
    <location>
        <begin position="141"/>
        <end position="205"/>
    </location>
</feature>
<feature type="chain" id="PRO_5029504888" description="Ig-like domain-containing protein" evidence="13">
    <location>
        <begin position="22"/>
        <end position="633"/>
    </location>
</feature>